<organism evidence="1 2">
    <name type="scientific">Kibdelosporangium philippinense</name>
    <dbReference type="NCBI Taxonomy" id="211113"/>
    <lineage>
        <taxon>Bacteria</taxon>
        <taxon>Bacillati</taxon>
        <taxon>Actinomycetota</taxon>
        <taxon>Actinomycetes</taxon>
        <taxon>Pseudonocardiales</taxon>
        <taxon>Pseudonocardiaceae</taxon>
        <taxon>Kibdelosporangium</taxon>
    </lineage>
</organism>
<evidence type="ECO:0000313" key="1">
    <source>
        <dbReference type="EMBL" id="MCE7005622.1"/>
    </source>
</evidence>
<evidence type="ECO:0000313" key="2">
    <source>
        <dbReference type="Proteomes" id="UP001521150"/>
    </source>
</evidence>
<name>A0ABS8ZIG3_9PSEU</name>
<sequence>MPAQADTEFELDIPVAEYSQESTGVFRTADGISTNDTGMAIYPPKDLPMAVNAFAAKVSGAQLDLRGKLPDGGWTEWTDTGFLDASTKTVQVRLVVNESVRTAHLTLRNVPSKPRAGAKTPLSYRVFATREGLVGGKTANGHIIRERDHFAALPSRRGLSPKQTGSYSVQVCAANGRCAWAPVWDVGPWNTRDDYWNHPRQEWQDLPQGTPQAQAAYQESYNQGLDQFGRDVRNPAGIDLGDGTFWDALELTGNAWVTVTYLWTGSGPHGYIRTPDDTLNVRSGTDSNAPIVGIAGHLAQVRVECETVGEEVTGTQGTSDRWLRIARGSYVARAFVSGVTSVVTC</sequence>
<dbReference type="Proteomes" id="UP001521150">
    <property type="component" value="Unassembled WGS sequence"/>
</dbReference>
<dbReference type="RefSeq" id="WP_235729862.1">
    <property type="nucleotide sequence ID" value="NZ_JAJVCN010000002.1"/>
</dbReference>
<comment type="caution">
    <text evidence="1">The sequence shown here is derived from an EMBL/GenBank/DDBJ whole genome shotgun (WGS) entry which is preliminary data.</text>
</comment>
<reference evidence="1 2" key="1">
    <citation type="submission" date="2021-12" db="EMBL/GenBank/DDBJ databases">
        <title>Genome sequence of Kibdelosporangium philippinense ATCC 49844.</title>
        <authorList>
            <person name="Fedorov E.A."/>
            <person name="Omeragic M."/>
            <person name="Shalygina K.F."/>
            <person name="Maclea K.S."/>
        </authorList>
    </citation>
    <scope>NUCLEOTIDE SEQUENCE [LARGE SCALE GENOMIC DNA]</scope>
    <source>
        <strain evidence="1 2">ATCC 49844</strain>
    </source>
</reference>
<dbReference type="EMBL" id="JAJVCN010000002">
    <property type="protein sequence ID" value="MCE7005622.1"/>
    <property type="molecule type" value="Genomic_DNA"/>
</dbReference>
<gene>
    <name evidence="1" type="ORF">LWC34_22740</name>
</gene>
<keyword evidence="2" id="KW-1185">Reference proteome</keyword>
<protein>
    <recommendedName>
        <fullName evidence="3">SH3 domain-containing protein</fullName>
    </recommendedName>
</protein>
<accession>A0ABS8ZIG3</accession>
<evidence type="ECO:0008006" key="3">
    <source>
        <dbReference type="Google" id="ProtNLM"/>
    </source>
</evidence>
<proteinExistence type="predicted"/>